<feature type="transmembrane region" description="Helical" evidence="9">
    <location>
        <begin position="75"/>
        <end position="93"/>
    </location>
</feature>
<evidence type="ECO:0000313" key="11">
    <source>
        <dbReference type="EMBL" id="MDT3425846.1"/>
    </source>
</evidence>
<keyword evidence="4" id="KW-0997">Cell inner membrane</keyword>
<accession>A0ABU3H4U9</accession>
<comment type="similarity">
    <text evidence="8">Belongs to the TRAP transporter small permease family.</text>
</comment>
<comment type="caution">
    <text evidence="11">The sequence shown here is derived from an EMBL/GenBank/DDBJ whole genome shotgun (WGS) entry which is preliminary data.</text>
</comment>
<evidence type="ECO:0000256" key="5">
    <source>
        <dbReference type="ARBA" id="ARBA00022692"/>
    </source>
</evidence>
<dbReference type="Proteomes" id="UP001248709">
    <property type="component" value="Unassembled WGS sequence"/>
</dbReference>
<dbReference type="Pfam" id="PF04290">
    <property type="entry name" value="DctQ"/>
    <property type="match status" value="1"/>
</dbReference>
<gene>
    <name evidence="11" type="ORF">J2Z22_001365</name>
</gene>
<dbReference type="EMBL" id="JAUSUY010000004">
    <property type="protein sequence ID" value="MDT3425846.1"/>
    <property type="molecule type" value="Genomic_DNA"/>
</dbReference>
<keyword evidence="6 9" id="KW-1133">Transmembrane helix</keyword>
<evidence type="ECO:0000256" key="2">
    <source>
        <dbReference type="ARBA" id="ARBA00022448"/>
    </source>
</evidence>
<keyword evidence="2" id="KW-0813">Transport</keyword>
<dbReference type="PANTHER" id="PTHR35011:SF10">
    <property type="entry name" value="TRAP TRANSPORTER SMALL PERMEASE PROTEIN"/>
    <property type="match status" value="1"/>
</dbReference>
<evidence type="ECO:0000256" key="7">
    <source>
        <dbReference type="ARBA" id="ARBA00023136"/>
    </source>
</evidence>
<evidence type="ECO:0000259" key="10">
    <source>
        <dbReference type="Pfam" id="PF04290"/>
    </source>
</evidence>
<evidence type="ECO:0000256" key="8">
    <source>
        <dbReference type="ARBA" id="ARBA00038436"/>
    </source>
</evidence>
<feature type="domain" description="Tripartite ATP-independent periplasmic transporters DctQ component" evidence="10">
    <location>
        <begin position="52"/>
        <end position="177"/>
    </location>
</feature>
<reference evidence="11 12" key="1">
    <citation type="submission" date="2023-07" db="EMBL/GenBank/DDBJ databases">
        <title>Genomic Encyclopedia of Type Strains, Phase IV (KMG-IV): sequencing the most valuable type-strain genomes for metagenomic binning, comparative biology and taxonomic classification.</title>
        <authorList>
            <person name="Goeker M."/>
        </authorList>
    </citation>
    <scope>NUCLEOTIDE SEQUENCE [LARGE SCALE GENOMIC DNA]</scope>
    <source>
        <strain evidence="11 12">T98</strain>
    </source>
</reference>
<organism evidence="11 12">
    <name type="scientific">Paenibacillus forsythiae</name>
    <dbReference type="NCBI Taxonomy" id="365616"/>
    <lineage>
        <taxon>Bacteria</taxon>
        <taxon>Bacillati</taxon>
        <taxon>Bacillota</taxon>
        <taxon>Bacilli</taxon>
        <taxon>Bacillales</taxon>
        <taxon>Paenibacillaceae</taxon>
        <taxon>Paenibacillus</taxon>
    </lineage>
</organism>
<evidence type="ECO:0000256" key="3">
    <source>
        <dbReference type="ARBA" id="ARBA00022475"/>
    </source>
</evidence>
<keyword evidence="5 9" id="KW-0812">Transmembrane</keyword>
<keyword evidence="12" id="KW-1185">Reference proteome</keyword>
<feature type="transmembrane region" description="Helical" evidence="9">
    <location>
        <begin position="114"/>
        <end position="134"/>
    </location>
</feature>
<evidence type="ECO:0000313" key="12">
    <source>
        <dbReference type="Proteomes" id="UP001248709"/>
    </source>
</evidence>
<keyword evidence="7 9" id="KW-0472">Membrane</keyword>
<protein>
    <submittedName>
        <fullName evidence="11">TRAP-type C4-dicarboxylate transport system permease small subunit</fullName>
    </submittedName>
</protein>
<dbReference type="InterPro" id="IPR055348">
    <property type="entry name" value="DctQ"/>
</dbReference>
<keyword evidence="3" id="KW-1003">Cell membrane</keyword>
<feature type="transmembrane region" description="Helical" evidence="9">
    <location>
        <begin position="40"/>
        <end position="63"/>
    </location>
</feature>
<proteinExistence type="inferred from homology"/>
<evidence type="ECO:0000256" key="4">
    <source>
        <dbReference type="ARBA" id="ARBA00022519"/>
    </source>
</evidence>
<feature type="transmembrane region" description="Helical" evidence="9">
    <location>
        <begin position="154"/>
        <end position="175"/>
    </location>
</feature>
<sequence>MEQASEIKSVQTANTETAADKKEVVLLAVLEKISIRLNTALAVVAGASMVLICVLITVNVIIRKFVSPIFGINEMVGWLSAITAGFAIGYTQIHRGHVDMDIVVDKFPPLVRRTIYSATHLISMVFFAFVSYQLVVYANNMMKEGTLSETLAVIYYPFIYLLAIGFFGLTLALFVDSIKFIMKGDHK</sequence>
<name>A0ABU3H4U9_9BACL</name>
<evidence type="ECO:0000256" key="9">
    <source>
        <dbReference type="SAM" id="Phobius"/>
    </source>
</evidence>
<dbReference type="InterPro" id="IPR007387">
    <property type="entry name" value="TRAP_DctQ"/>
</dbReference>
<comment type="subcellular location">
    <subcellularLocation>
        <location evidence="1">Cell inner membrane</location>
        <topology evidence="1">Multi-pass membrane protein</topology>
    </subcellularLocation>
</comment>
<evidence type="ECO:0000256" key="6">
    <source>
        <dbReference type="ARBA" id="ARBA00022989"/>
    </source>
</evidence>
<dbReference type="RefSeq" id="WP_025701376.1">
    <property type="nucleotide sequence ID" value="NZ_JAUSUY010000004.1"/>
</dbReference>
<evidence type="ECO:0000256" key="1">
    <source>
        <dbReference type="ARBA" id="ARBA00004429"/>
    </source>
</evidence>
<dbReference type="PANTHER" id="PTHR35011">
    <property type="entry name" value="2,3-DIKETO-L-GULONATE TRAP TRANSPORTER SMALL PERMEASE PROTEIN YIAM"/>
    <property type="match status" value="1"/>
</dbReference>